<comment type="subunit">
    <text evidence="11">The system is composed of three essential subunits: KdpA, KdpB and KdpC.</text>
</comment>
<dbReference type="RefSeq" id="WP_007737790.1">
    <property type="nucleotide sequence ID" value="NZ_AOMF01000088.1"/>
</dbReference>
<evidence type="ECO:0000256" key="12">
    <source>
        <dbReference type="SAM" id="MobiDB-lite"/>
    </source>
</evidence>
<evidence type="ECO:0000256" key="7">
    <source>
        <dbReference type="ARBA" id="ARBA00022958"/>
    </source>
</evidence>
<evidence type="ECO:0000256" key="9">
    <source>
        <dbReference type="ARBA" id="ARBA00023065"/>
    </source>
</evidence>
<keyword evidence="14" id="KW-1185">Reference proteome</keyword>
<dbReference type="eggNOG" id="arCOG04805">
    <property type="taxonomic scope" value="Archaea"/>
</dbReference>
<gene>
    <name evidence="11" type="primary">kdpC</name>
    <name evidence="13" type="ORF">C451_03689</name>
</gene>
<evidence type="ECO:0000256" key="10">
    <source>
        <dbReference type="ARBA" id="ARBA00023136"/>
    </source>
</evidence>
<reference evidence="13 14" key="1">
    <citation type="journal article" date="2014" name="PLoS Genet.">
        <title>Phylogenetically driven sequencing of extremely halophilic archaea reveals strategies for static and dynamic osmo-response.</title>
        <authorList>
            <person name="Becker E.A."/>
            <person name="Seitzer P.M."/>
            <person name="Tritt A."/>
            <person name="Larsen D."/>
            <person name="Krusor M."/>
            <person name="Yao A.I."/>
            <person name="Wu D."/>
            <person name="Madern D."/>
            <person name="Eisen J.A."/>
            <person name="Darling A.E."/>
            <person name="Facciotti M.T."/>
        </authorList>
    </citation>
    <scope>NUCLEOTIDE SEQUENCE [LARGE SCALE GENOMIC DNA]</scope>
    <source>
        <strain evidence="13 14">JCM 13552</strain>
    </source>
</reference>
<dbReference type="HAMAP" id="MF_00276">
    <property type="entry name" value="KdpC"/>
    <property type="match status" value="1"/>
</dbReference>
<dbReference type="GO" id="GO:0005524">
    <property type="term" value="F:ATP binding"/>
    <property type="evidence" value="ECO:0007669"/>
    <property type="project" value="UniProtKB-UniRule"/>
</dbReference>
<keyword evidence="3 11" id="KW-0633">Potassium transport</keyword>
<dbReference type="InterPro" id="IPR003820">
    <property type="entry name" value="KdpC"/>
</dbReference>
<dbReference type="OrthoDB" id="8035at2157"/>
<evidence type="ECO:0000256" key="5">
    <source>
        <dbReference type="ARBA" id="ARBA00022741"/>
    </source>
</evidence>
<dbReference type="AlphaFoldDB" id="M0NGH2"/>
<dbReference type="STRING" id="1227457.C451_03689"/>
<evidence type="ECO:0000313" key="14">
    <source>
        <dbReference type="Proteomes" id="UP000011680"/>
    </source>
</evidence>
<feature type="region of interest" description="Disordered" evidence="12">
    <location>
        <begin position="197"/>
        <end position="216"/>
    </location>
</feature>
<dbReference type="Proteomes" id="UP000011680">
    <property type="component" value="Unassembled WGS sequence"/>
</dbReference>
<dbReference type="Pfam" id="PF02669">
    <property type="entry name" value="KdpC"/>
    <property type="match status" value="1"/>
</dbReference>
<keyword evidence="10 11" id="KW-0472">Membrane</keyword>
<keyword evidence="5 11" id="KW-0547">Nucleotide-binding</keyword>
<evidence type="ECO:0000256" key="3">
    <source>
        <dbReference type="ARBA" id="ARBA00022538"/>
    </source>
</evidence>
<feature type="compositionally biased region" description="Basic and acidic residues" evidence="12">
    <location>
        <begin position="205"/>
        <end position="216"/>
    </location>
</feature>
<comment type="caution">
    <text evidence="13">The sequence shown here is derived from an EMBL/GenBank/DDBJ whole genome shotgun (WGS) entry which is preliminary data.</text>
</comment>
<keyword evidence="9 11" id="KW-0406">Ion transport</keyword>
<name>M0NGH2_9EURY</name>
<evidence type="ECO:0000256" key="1">
    <source>
        <dbReference type="ARBA" id="ARBA00022448"/>
    </source>
</evidence>
<keyword evidence="8 11" id="KW-1133">Transmembrane helix</keyword>
<comment type="similarity">
    <text evidence="11">Belongs to the KdpC family.</text>
</comment>
<keyword evidence="7 11" id="KW-0630">Potassium</keyword>
<keyword evidence="1 11" id="KW-0813">Transport</keyword>
<keyword evidence="2 11" id="KW-1003">Cell membrane</keyword>
<evidence type="ECO:0000256" key="4">
    <source>
        <dbReference type="ARBA" id="ARBA00022692"/>
    </source>
</evidence>
<dbReference type="EMBL" id="AOMF01000088">
    <property type="protein sequence ID" value="EMA56204.1"/>
    <property type="molecule type" value="Genomic_DNA"/>
</dbReference>
<accession>M0NGH2</accession>
<evidence type="ECO:0000313" key="13">
    <source>
        <dbReference type="EMBL" id="EMA56204.1"/>
    </source>
</evidence>
<evidence type="ECO:0000256" key="8">
    <source>
        <dbReference type="ARBA" id="ARBA00022989"/>
    </source>
</evidence>
<dbReference type="PIRSF" id="PIRSF001296">
    <property type="entry name" value="K_ATPase_KdpC"/>
    <property type="match status" value="1"/>
</dbReference>
<dbReference type="GO" id="GO:0005886">
    <property type="term" value="C:plasma membrane"/>
    <property type="evidence" value="ECO:0007669"/>
    <property type="project" value="UniProtKB-SubCell"/>
</dbReference>
<evidence type="ECO:0000256" key="11">
    <source>
        <dbReference type="HAMAP-Rule" id="MF_00276"/>
    </source>
</evidence>
<dbReference type="GO" id="GO:0008556">
    <property type="term" value="F:P-type potassium transmembrane transporter activity"/>
    <property type="evidence" value="ECO:0007669"/>
    <property type="project" value="InterPro"/>
</dbReference>
<sequence length="216" mass="23161">MERRDVLVPLRLLGVGLLICGLLYQGSLAAIGAAVFPNNAAGSPVVVDGQVVGSAEIGQDFRPGNASDAQYFWSRPSSINYDAMQSASANLGPTNPALSERVRGDLRNISQYETPDGTVPVNLVAESGSAYDAEISSAAAQYQVPRVANQTGISAEQLRGMIQQTTAEPWLGVWGHEAVNVLELNLMVREELQQNQQNASSQRIGAEHTQFERGDH</sequence>
<protein>
    <recommendedName>
        <fullName evidence="11">Potassium-transporting ATPase KdpC subunit</fullName>
    </recommendedName>
    <alternativeName>
        <fullName evidence="11">ATP phosphohydrolase [potassium-transporting] C chain</fullName>
    </alternativeName>
    <alternativeName>
        <fullName evidence="11">Potassium-binding and translocating subunit C</fullName>
    </alternativeName>
    <alternativeName>
        <fullName evidence="11">Potassium-translocating ATPase C chain</fullName>
    </alternativeName>
</protein>
<organism evidence="13 14">
    <name type="scientific">Halococcus thailandensis JCM 13552</name>
    <dbReference type="NCBI Taxonomy" id="1227457"/>
    <lineage>
        <taxon>Archaea</taxon>
        <taxon>Methanobacteriati</taxon>
        <taxon>Methanobacteriota</taxon>
        <taxon>Stenosarchaea group</taxon>
        <taxon>Halobacteria</taxon>
        <taxon>Halobacteriales</taxon>
        <taxon>Halococcaceae</taxon>
        <taxon>Halococcus</taxon>
    </lineage>
</organism>
<evidence type="ECO:0000256" key="6">
    <source>
        <dbReference type="ARBA" id="ARBA00022840"/>
    </source>
</evidence>
<dbReference type="PATRIC" id="fig|1227457.3.peg.663"/>
<comment type="function">
    <text evidence="11">Part of the high-affinity ATP-driven potassium transport (or Kdp) system, which catalyzes the hydrolysis of ATP coupled with the electrogenic transport of potassium into the cytoplasm. This subunit acts as a catalytic chaperone that increases the ATP-binding affinity of the ATP-hydrolyzing subunit KdpB by the formation of a transient KdpB/KdpC/ATP ternary complex.</text>
</comment>
<dbReference type="PANTHER" id="PTHR30042">
    <property type="entry name" value="POTASSIUM-TRANSPORTING ATPASE C CHAIN"/>
    <property type="match status" value="1"/>
</dbReference>
<dbReference type="PANTHER" id="PTHR30042:SF2">
    <property type="entry name" value="POTASSIUM-TRANSPORTING ATPASE KDPC SUBUNIT"/>
    <property type="match status" value="1"/>
</dbReference>
<keyword evidence="6 11" id="KW-0067">ATP-binding</keyword>
<proteinExistence type="inferred from homology"/>
<comment type="subcellular location">
    <subcellularLocation>
        <location evidence="11">Cell membrane</location>
        <topology evidence="11">Single-pass membrane protein</topology>
    </subcellularLocation>
</comment>
<evidence type="ECO:0000256" key="2">
    <source>
        <dbReference type="ARBA" id="ARBA00022475"/>
    </source>
</evidence>
<keyword evidence="4 11" id="KW-0812">Transmembrane</keyword>